<dbReference type="Gene3D" id="3.20.20.80">
    <property type="entry name" value="Glycosidases"/>
    <property type="match status" value="1"/>
</dbReference>
<dbReference type="AlphaFoldDB" id="A0A8K0CVN8"/>
<organism evidence="2 3">
    <name type="scientific">Ignelater luminosus</name>
    <name type="common">Cucubano</name>
    <name type="synonym">Pyrophorus luminosus</name>
    <dbReference type="NCBI Taxonomy" id="2038154"/>
    <lineage>
        <taxon>Eukaryota</taxon>
        <taxon>Metazoa</taxon>
        <taxon>Ecdysozoa</taxon>
        <taxon>Arthropoda</taxon>
        <taxon>Hexapoda</taxon>
        <taxon>Insecta</taxon>
        <taxon>Pterygota</taxon>
        <taxon>Neoptera</taxon>
        <taxon>Endopterygota</taxon>
        <taxon>Coleoptera</taxon>
        <taxon>Polyphaga</taxon>
        <taxon>Elateriformia</taxon>
        <taxon>Elateroidea</taxon>
        <taxon>Elateridae</taxon>
        <taxon>Agrypninae</taxon>
        <taxon>Pyrophorini</taxon>
        <taxon>Ignelater</taxon>
    </lineage>
</organism>
<accession>A0A8K0CVN8</accession>
<dbReference type="EMBL" id="VTPC01010378">
    <property type="protein sequence ID" value="KAF2892166.1"/>
    <property type="molecule type" value="Genomic_DNA"/>
</dbReference>
<dbReference type="InterPro" id="IPR017853">
    <property type="entry name" value="GH"/>
</dbReference>
<dbReference type="InterPro" id="IPR057739">
    <property type="entry name" value="Glyco_hydro_29_N"/>
</dbReference>
<name>A0A8K0CVN8_IGNLU</name>
<dbReference type="Pfam" id="PF01120">
    <property type="entry name" value="Alpha_L_fucos"/>
    <property type="match status" value="1"/>
</dbReference>
<dbReference type="SUPFAM" id="SSF51445">
    <property type="entry name" value="(Trans)glycosidases"/>
    <property type="match status" value="1"/>
</dbReference>
<dbReference type="GO" id="GO:0004560">
    <property type="term" value="F:alpha-L-fucosidase activity"/>
    <property type="evidence" value="ECO:0007669"/>
    <property type="project" value="UniProtKB-EC"/>
</dbReference>
<sequence>VLQNHKWENAMTLDKVSWGYRRYNYITDIMTTAELITTLAETISCGAFSKVIF</sequence>
<evidence type="ECO:0000313" key="2">
    <source>
        <dbReference type="EMBL" id="KAF2892166.1"/>
    </source>
</evidence>
<proteinExistence type="predicted"/>
<dbReference type="Proteomes" id="UP000801492">
    <property type="component" value="Unassembled WGS sequence"/>
</dbReference>
<feature type="domain" description="Glycoside hydrolase family 29 N-terminal" evidence="1">
    <location>
        <begin position="2"/>
        <end position="47"/>
    </location>
</feature>
<evidence type="ECO:0000259" key="1">
    <source>
        <dbReference type="Pfam" id="PF01120"/>
    </source>
</evidence>
<keyword evidence="3" id="KW-1185">Reference proteome</keyword>
<reference evidence="2" key="1">
    <citation type="submission" date="2019-08" db="EMBL/GenBank/DDBJ databases">
        <title>The genome of the North American firefly Photinus pyralis.</title>
        <authorList>
            <consortium name="Photinus pyralis genome working group"/>
            <person name="Fallon T.R."/>
            <person name="Sander Lower S.E."/>
            <person name="Weng J.-K."/>
        </authorList>
    </citation>
    <scope>NUCLEOTIDE SEQUENCE</scope>
    <source>
        <strain evidence="2">TRF0915ILg1</strain>
        <tissue evidence="2">Whole body</tissue>
    </source>
</reference>
<protein>
    <recommendedName>
        <fullName evidence="1">Glycoside hydrolase family 29 N-terminal domain-containing protein</fullName>
    </recommendedName>
</protein>
<gene>
    <name evidence="2" type="ORF">ILUMI_14007</name>
</gene>
<feature type="non-terminal residue" evidence="2">
    <location>
        <position position="53"/>
    </location>
</feature>
<dbReference type="GO" id="GO:0005975">
    <property type="term" value="P:carbohydrate metabolic process"/>
    <property type="evidence" value="ECO:0007669"/>
    <property type="project" value="InterPro"/>
</dbReference>
<dbReference type="OrthoDB" id="10486733at2759"/>
<comment type="caution">
    <text evidence="2">The sequence shown here is derived from an EMBL/GenBank/DDBJ whole genome shotgun (WGS) entry which is preliminary data.</text>
</comment>
<evidence type="ECO:0000313" key="3">
    <source>
        <dbReference type="Proteomes" id="UP000801492"/>
    </source>
</evidence>